<proteinExistence type="predicted"/>
<feature type="chain" id="PRO_5015620466" evidence="1">
    <location>
        <begin position="23"/>
        <end position="67"/>
    </location>
</feature>
<reference evidence="2 3" key="1">
    <citation type="journal article" date="2018" name="MBio">
        <title>Comparative Genomics Reveals the Core Gene Toolbox for the Fungus-Insect Symbiosis.</title>
        <authorList>
            <person name="Wang Y."/>
            <person name="Stata M."/>
            <person name="Wang W."/>
            <person name="Stajich J.E."/>
            <person name="White M.M."/>
            <person name="Moncalvo J.M."/>
        </authorList>
    </citation>
    <scope>NUCLEOTIDE SEQUENCE [LARGE SCALE GENOMIC DNA]</scope>
    <source>
        <strain evidence="2 3">AUS-77-4</strain>
    </source>
</reference>
<feature type="signal peptide" evidence="1">
    <location>
        <begin position="1"/>
        <end position="22"/>
    </location>
</feature>
<keyword evidence="1" id="KW-0732">Signal</keyword>
<accession>A0A2T9YZJ7</accession>
<dbReference type="EMBL" id="MBFT01000100">
    <property type="protein sequence ID" value="PVU97760.1"/>
    <property type="molecule type" value="Genomic_DNA"/>
</dbReference>
<evidence type="ECO:0000313" key="3">
    <source>
        <dbReference type="Proteomes" id="UP000245699"/>
    </source>
</evidence>
<sequence length="67" mass="7481">MKNISKSLFVGILLATIGMVMGNGETMKDSGNSINATHTYEHVPVQAKKHDINHHNGKKLNRKHRKC</sequence>
<name>A0A2T9YZJ7_9FUNG</name>
<evidence type="ECO:0000313" key="2">
    <source>
        <dbReference type="EMBL" id="PVU97760.1"/>
    </source>
</evidence>
<protein>
    <submittedName>
        <fullName evidence="2">Uncharacterized protein</fullName>
    </submittedName>
</protein>
<dbReference type="AlphaFoldDB" id="A0A2T9YZJ7"/>
<dbReference type="Proteomes" id="UP000245699">
    <property type="component" value="Unassembled WGS sequence"/>
</dbReference>
<evidence type="ECO:0000256" key="1">
    <source>
        <dbReference type="SAM" id="SignalP"/>
    </source>
</evidence>
<keyword evidence="3" id="KW-1185">Reference proteome</keyword>
<gene>
    <name evidence="2" type="ORF">BB559_001918</name>
</gene>
<comment type="caution">
    <text evidence="2">The sequence shown here is derived from an EMBL/GenBank/DDBJ whole genome shotgun (WGS) entry which is preliminary data.</text>
</comment>
<organism evidence="2 3">
    <name type="scientific">Furculomyces boomerangus</name>
    <dbReference type="NCBI Taxonomy" id="61424"/>
    <lineage>
        <taxon>Eukaryota</taxon>
        <taxon>Fungi</taxon>
        <taxon>Fungi incertae sedis</taxon>
        <taxon>Zoopagomycota</taxon>
        <taxon>Kickxellomycotina</taxon>
        <taxon>Harpellomycetes</taxon>
        <taxon>Harpellales</taxon>
        <taxon>Harpellaceae</taxon>
        <taxon>Furculomyces</taxon>
    </lineage>
</organism>